<dbReference type="Proteomes" id="UP000054805">
    <property type="component" value="Unassembled WGS sequence"/>
</dbReference>
<evidence type="ECO:0000256" key="7">
    <source>
        <dbReference type="ARBA" id="ARBA00023157"/>
    </source>
</evidence>
<organism evidence="14 15">
    <name type="scientific">Trichinella pseudospiralis</name>
    <name type="common">Parasitic roundworm</name>
    <dbReference type="NCBI Taxonomy" id="6337"/>
    <lineage>
        <taxon>Eukaryota</taxon>
        <taxon>Metazoa</taxon>
        <taxon>Ecdysozoa</taxon>
        <taxon>Nematoda</taxon>
        <taxon>Enoplea</taxon>
        <taxon>Dorylaimia</taxon>
        <taxon>Trichinellida</taxon>
        <taxon>Trichinellidae</taxon>
        <taxon>Trichinella</taxon>
    </lineage>
</organism>
<dbReference type="Gene3D" id="1.20.1070.10">
    <property type="entry name" value="Rhodopsin 7-helix transmembrane proteins"/>
    <property type="match status" value="2"/>
</dbReference>
<evidence type="ECO:0000256" key="10">
    <source>
        <dbReference type="SAM" id="MobiDB-lite"/>
    </source>
</evidence>
<feature type="disulfide bond" evidence="9">
    <location>
        <begin position="14"/>
        <end position="52"/>
    </location>
</feature>
<feature type="transmembrane region" description="Helical" evidence="11">
    <location>
        <begin position="240"/>
        <end position="261"/>
    </location>
</feature>
<comment type="subcellular location">
    <subcellularLocation>
        <location evidence="1">Membrane</location>
        <topology evidence="1">Multi-pass membrane protein</topology>
    </subcellularLocation>
</comment>
<dbReference type="CDD" id="cd15035">
    <property type="entry name" value="7tmF_FZD5_FZD8-like"/>
    <property type="match status" value="1"/>
</dbReference>
<dbReference type="Pfam" id="PF01534">
    <property type="entry name" value="Frizzled"/>
    <property type="match status" value="1"/>
</dbReference>
<evidence type="ECO:0000256" key="1">
    <source>
        <dbReference type="ARBA" id="ARBA00004141"/>
    </source>
</evidence>
<dbReference type="PRINTS" id="PR00489">
    <property type="entry name" value="FRIZZLED"/>
</dbReference>
<dbReference type="GO" id="GO:0060070">
    <property type="term" value="P:canonical Wnt signaling pathway"/>
    <property type="evidence" value="ECO:0007669"/>
    <property type="project" value="TreeGrafter"/>
</dbReference>
<protein>
    <submittedName>
        <fullName evidence="14">Frizzled-5</fullName>
    </submittedName>
</protein>
<comment type="caution">
    <text evidence="14">The sequence shown here is derived from an EMBL/GenBank/DDBJ whole genome shotgun (WGS) entry which is preliminary data.</text>
</comment>
<proteinExistence type="inferred from homology"/>
<keyword evidence="3" id="KW-0217">Developmental protein</keyword>
<dbReference type="EMBL" id="JYDS01000242">
    <property type="protein sequence ID" value="KRZ20392.1"/>
    <property type="molecule type" value="Genomic_DNA"/>
</dbReference>
<keyword evidence="15" id="KW-1185">Reference proteome</keyword>
<evidence type="ECO:0000256" key="8">
    <source>
        <dbReference type="ARBA" id="ARBA00023170"/>
    </source>
</evidence>
<feature type="domain" description="G-protein coupled receptors family 2 profile 2" evidence="13">
    <location>
        <begin position="177"/>
        <end position="418"/>
    </location>
</feature>
<feature type="transmembrane region" description="Helical" evidence="11">
    <location>
        <begin position="168"/>
        <end position="192"/>
    </location>
</feature>
<dbReference type="Gene3D" id="1.10.2000.10">
    <property type="entry name" value="Frizzled cysteine-rich domain"/>
    <property type="match status" value="1"/>
</dbReference>
<evidence type="ECO:0000259" key="12">
    <source>
        <dbReference type="PROSITE" id="PS50038"/>
    </source>
</evidence>
<evidence type="ECO:0000256" key="6">
    <source>
        <dbReference type="ARBA" id="ARBA00023136"/>
    </source>
</evidence>
<dbReference type="InterPro" id="IPR020067">
    <property type="entry name" value="Frizzled_dom"/>
</dbReference>
<feature type="transmembrane region" description="Helical" evidence="11">
    <location>
        <begin position="330"/>
        <end position="354"/>
    </location>
</feature>
<feature type="domain" description="FZ" evidence="12">
    <location>
        <begin position="1"/>
        <end position="85"/>
    </location>
</feature>
<dbReference type="InterPro" id="IPR000539">
    <property type="entry name" value="Frizzled/Smoothened_7TM"/>
</dbReference>
<evidence type="ECO:0000313" key="15">
    <source>
        <dbReference type="Proteomes" id="UP000054805"/>
    </source>
</evidence>
<reference evidence="14 15" key="1">
    <citation type="submission" date="2015-01" db="EMBL/GenBank/DDBJ databases">
        <title>Evolution of Trichinella species and genotypes.</title>
        <authorList>
            <person name="Korhonen P.K."/>
            <person name="Edoardo P."/>
            <person name="Giuseppe L.R."/>
            <person name="Gasser R.B."/>
        </authorList>
    </citation>
    <scope>NUCLEOTIDE SEQUENCE [LARGE SCALE GENOMIC DNA]</scope>
    <source>
        <strain evidence="14">ISS588</strain>
    </source>
</reference>
<dbReference type="GO" id="GO:0035567">
    <property type="term" value="P:non-canonical Wnt signaling pathway"/>
    <property type="evidence" value="ECO:0007669"/>
    <property type="project" value="TreeGrafter"/>
</dbReference>
<keyword evidence="5 11" id="KW-1133">Transmembrane helix</keyword>
<feature type="compositionally biased region" description="Low complexity" evidence="10">
    <location>
        <begin position="90"/>
        <end position="104"/>
    </location>
</feature>
<accession>A0A0V1IC35</accession>
<gene>
    <name evidence="14" type="primary">Fzd5</name>
    <name evidence="14" type="ORF">T4B_4607</name>
</gene>
<name>A0A0V1IC35_TRIPS</name>
<dbReference type="GO" id="GO:0005886">
    <property type="term" value="C:plasma membrane"/>
    <property type="evidence" value="ECO:0007669"/>
    <property type="project" value="TreeGrafter"/>
</dbReference>
<evidence type="ECO:0000313" key="14">
    <source>
        <dbReference type="EMBL" id="KRZ20392.1"/>
    </source>
</evidence>
<keyword evidence="4 11" id="KW-0812">Transmembrane</keyword>
<keyword evidence="6 11" id="KW-0472">Membrane</keyword>
<keyword evidence="8" id="KW-0675">Receptor</keyword>
<dbReference type="SUPFAM" id="SSF63501">
    <property type="entry name" value="Frizzled cysteine-rich domain"/>
    <property type="match status" value="1"/>
</dbReference>
<keyword evidence="7 9" id="KW-1015">Disulfide bond</keyword>
<sequence>MEVHQFWPLVEINCSPDLRFFLCSMYTPICIADYPKPLPACRSVCERARAGCAPLMRQYGFEWPPNLDCDKLPVFGQPDQLCMDSNQTEQQQNNNAGSGFGSSSTVRPTGRRPPTLDHHSPSSRFACSCQCRAPFVPVASPDAQVGNVSHCTYPCRGLFMSSENHHFVTFWIGLWAVLCFMSTLVTVLTFLIDMHRFHYPERPIIFLSMASSVWWVVLSLTWFLAAGLKWSNEAISSYSPYFHMFAWALPSVKTVAILALSAVDGDPISGICSVGNTDVSWLRWFVLGPLFAYLVLGVFFLMAGFVSLVRIHHIVKQQQGLSKIEKLEKLMVRIGIFSVLYTIPATILIGCYFYEQHYRVLWEMAITCQGPDCSLATGRAHHQPTKPEFSIAVLKYFMCLVVGITSGIWIWSPKTLDSWKRFCLRLCCCTPASRGDCRTIVGATTHGGKPLYVPTEAIIIKSHTDVSSGGAGGASAGGYARHYPVNHL</sequence>
<comment type="similarity">
    <text evidence="2">Belongs to the G-protein coupled receptor Fz/Smo family.</text>
</comment>
<evidence type="ECO:0000256" key="3">
    <source>
        <dbReference type="ARBA" id="ARBA00022473"/>
    </source>
</evidence>
<evidence type="ECO:0000256" key="4">
    <source>
        <dbReference type="ARBA" id="ARBA00022692"/>
    </source>
</evidence>
<dbReference type="GO" id="GO:0017147">
    <property type="term" value="F:Wnt-protein binding"/>
    <property type="evidence" value="ECO:0007669"/>
    <property type="project" value="TreeGrafter"/>
</dbReference>
<dbReference type="InterPro" id="IPR015526">
    <property type="entry name" value="Frizzled/SFRP"/>
</dbReference>
<dbReference type="SMART" id="SM01330">
    <property type="entry name" value="Frizzled"/>
    <property type="match status" value="1"/>
</dbReference>
<evidence type="ECO:0000256" key="11">
    <source>
        <dbReference type="SAM" id="Phobius"/>
    </source>
</evidence>
<evidence type="ECO:0000256" key="9">
    <source>
        <dbReference type="PROSITE-ProRule" id="PRU00090"/>
    </source>
</evidence>
<dbReference type="Pfam" id="PF01392">
    <property type="entry name" value="Fz"/>
    <property type="match status" value="1"/>
</dbReference>
<feature type="disulfide bond" evidence="9">
    <location>
        <begin position="41"/>
        <end position="82"/>
    </location>
</feature>
<comment type="caution">
    <text evidence="9">Lacks conserved residue(s) required for the propagation of feature annotation.</text>
</comment>
<feature type="region of interest" description="Disordered" evidence="10">
    <location>
        <begin position="86"/>
        <end position="122"/>
    </location>
</feature>
<feature type="transmembrane region" description="Helical" evidence="11">
    <location>
        <begin position="204"/>
        <end position="228"/>
    </location>
</feature>
<dbReference type="PROSITE" id="PS50038">
    <property type="entry name" value="FZ"/>
    <property type="match status" value="1"/>
</dbReference>
<dbReference type="InterPro" id="IPR036790">
    <property type="entry name" value="Frizzled_dom_sf"/>
</dbReference>
<dbReference type="PROSITE" id="PS50261">
    <property type="entry name" value="G_PROTEIN_RECEP_F2_4"/>
    <property type="match status" value="1"/>
</dbReference>
<dbReference type="AlphaFoldDB" id="A0A0V1IC35"/>
<feature type="transmembrane region" description="Helical" evidence="11">
    <location>
        <begin position="281"/>
        <end position="309"/>
    </location>
</feature>
<dbReference type="SMART" id="SM00063">
    <property type="entry name" value="FRI"/>
    <property type="match status" value="1"/>
</dbReference>
<feature type="disulfide bond" evidence="9">
    <location>
        <begin position="45"/>
        <end position="69"/>
    </location>
</feature>
<dbReference type="PANTHER" id="PTHR11309">
    <property type="entry name" value="FRIZZLED"/>
    <property type="match status" value="1"/>
</dbReference>
<dbReference type="InterPro" id="IPR017981">
    <property type="entry name" value="GPCR_2-like_7TM"/>
</dbReference>
<evidence type="ECO:0000259" key="13">
    <source>
        <dbReference type="PROSITE" id="PS50261"/>
    </source>
</evidence>
<feature type="transmembrane region" description="Helical" evidence="11">
    <location>
        <begin position="389"/>
        <end position="411"/>
    </location>
</feature>
<evidence type="ECO:0000256" key="5">
    <source>
        <dbReference type="ARBA" id="ARBA00022989"/>
    </source>
</evidence>
<evidence type="ECO:0000256" key="2">
    <source>
        <dbReference type="ARBA" id="ARBA00008077"/>
    </source>
</evidence>
<dbReference type="GO" id="GO:0042813">
    <property type="term" value="F:Wnt receptor activity"/>
    <property type="evidence" value="ECO:0007669"/>
    <property type="project" value="TreeGrafter"/>
</dbReference>
<dbReference type="PANTHER" id="PTHR11309:SF126">
    <property type="entry name" value="FRIZZLED-2"/>
    <property type="match status" value="1"/>
</dbReference>